<dbReference type="Proteomes" id="UP000243168">
    <property type="component" value="Unassembled WGS sequence"/>
</dbReference>
<protein>
    <recommendedName>
        <fullName evidence="1">Putative DnaT-like domain-containing protein</fullName>
    </recommendedName>
</protein>
<sequence length="152" mass="17192">MNLLIPDDSYVSVEEADKYHALRSSYSDWSVLDDETKARRLVSASDFVDINYQFLGEKVDSTQQRQFPRIKTGWGEDGAIPKAIKFAVCELALQEALNQNEEQKMSSVSVGPISVNYQSSQTSNQTDRFTYIKSLLGLYLDKRSGQVRLVRG</sequence>
<evidence type="ECO:0000313" key="2">
    <source>
        <dbReference type="EMBL" id="OBX06187.1"/>
    </source>
</evidence>
<feature type="domain" description="Putative DnaT-like" evidence="1">
    <location>
        <begin position="8"/>
        <end position="152"/>
    </location>
</feature>
<dbReference type="Pfam" id="PF20557">
    <property type="entry name" value="DnaT_2"/>
    <property type="match status" value="1"/>
</dbReference>
<accession>A0A1A7PWT8</accession>
<dbReference type="EMBL" id="JTJS01000110">
    <property type="protein sequence ID" value="OBX06187.1"/>
    <property type="molecule type" value="Genomic_DNA"/>
</dbReference>
<organism evidence="2 3">
    <name type="scientific">Gallibacterium genomosp. 3</name>
    <dbReference type="NCBI Taxonomy" id="505345"/>
    <lineage>
        <taxon>Bacteria</taxon>
        <taxon>Pseudomonadati</taxon>
        <taxon>Pseudomonadota</taxon>
        <taxon>Gammaproteobacteria</taxon>
        <taxon>Pasteurellales</taxon>
        <taxon>Pasteurellaceae</taxon>
        <taxon>Gallibacterium</taxon>
    </lineage>
</organism>
<name>A0A1A7PWT8_9PAST</name>
<proteinExistence type="predicted"/>
<evidence type="ECO:0000259" key="1">
    <source>
        <dbReference type="Pfam" id="PF20557"/>
    </source>
</evidence>
<evidence type="ECO:0000313" key="3">
    <source>
        <dbReference type="Proteomes" id="UP000243168"/>
    </source>
</evidence>
<dbReference type="RefSeq" id="WP_065235110.1">
    <property type="nucleotide sequence ID" value="NZ_JTJS01000110.1"/>
</dbReference>
<dbReference type="InterPro" id="IPR046787">
    <property type="entry name" value="DnaT_2"/>
</dbReference>
<dbReference type="AlphaFoldDB" id="A0A1A7PWT8"/>
<gene>
    <name evidence="2" type="ORF">QV07_08885</name>
</gene>
<comment type="caution">
    <text evidence="2">The sequence shown here is derived from an EMBL/GenBank/DDBJ whole genome shotgun (WGS) entry which is preliminary data.</text>
</comment>
<reference evidence="2 3" key="1">
    <citation type="submission" date="2014-11" db="EMBL/GenBank/DDBJ databases">
        <title>Pan-genome of Gallibacterium spp.</title>
        <authorList>
            <person name="Kudirkiene E."/>
            <person name="Bojesen A.M."/>
        </authorList>
    </citation>
    <scope>NUCLEOTIDE SEQUENCE [LARGE SCALE GENOMIC DNA]</scope>
    <source>
        <strain evidence="2 3">F298</strain>
    </source>
</reference>